<feature type="transmembrane region" description="Helical" evidence="1">
    <location>
        <begin position="106"/>
        <end position="134"/>
    </location>
</feature>
<gene>
    <name evidence="2" type="ORF">B1R32_10470</name>
</gene>
<protein>
    <submittedName>
        <fullName evidence="2">Uncharacterized protein</fullName>
    </submittedName>
</protein>
<dbReference type="InParanoid" id="A0A2S8SUU8"/>
<dbReference type="Proteomes" id="UP000237684">
    <property type="component" value="Unassembled WGS sequence"/>
</dbReference>
<feature type="transmembrane region" description="Helical" evidence="1">
    <location>
        <begin position="64"/>
        <end position="86"/>
    </location>
</feature>
<keyword evidence="1" id="KW-0472">Membrane</keyword>
<dbReference type="AlphaFoldDB" id="A0A2S8SUU8"/>
<keyword evidence="1" id="KW-1133">Transmembrane helix</keyword>
<comment type="caution">
    <text evidence="2">The sequence shown here is derived from an EMBL/GenBank/DDBJ whole genome shotgun (WGS) entry which is preliminary data.</text>
</comment>
<sequence length="140" mass="15139">MATAYAYYSLLPPQASAAVLSNENILIAGLQKLPISVVLGALSGSTLAAWRASDKVRVRRNTRWSVIVALVVIAWLVFVPLYMFASGDTSASLINQLLIGPASVPWVLKFVFLSLNLNLPLLWALILAFIGWAATQKLEG</sequence>
<evidence type="ECO:0000313" key="3">
    <source>
        <dbReference type="Proteomes" id="UP000237684"/>
    </source>
</evidence>
<proteinExistence type="predicted"/>
<keyword evidence="3" id="KW-1185">Reference proteome</keyword>
<keyword evidence="1" id="KW-0812">Transmembrane</keyword>
<evidence type="ECO:0000313" key="2">
    <source>
        <dbReference type="EMBL" id="PQV64577.1"/>
    </source>
</evidence>
<dbReference type="EMBL" id="NIGF01000004">
    <property type="protein sequence ID" value="PQV64577.1"/>
    <property type="molecule type" value="Genomic_DNA"/>
</dbReference>
<evidence type="ECO:0000256" key="1">
    <source>
        <dbReference type="SAM" id="Phobius"/>
    </source>
</evidence>
<reference evidence="2 3" key="1">
    <citation type="journal article" date="2018" name="Syst. Appl. Microbiol.">
        <title>Abditibacterium utsteinense sp. nov., the first cultivated member of candidate phylum FBP, isolated from ice-free Antarctic soil samples.</title>
        <authorList>
            <person name="Tahon G."/>
            <person name="Tytgat B."/>
            <person name="Lebbe L."/>
            <person name="Carlier A."/>
            <person name="Willems A."/>
        </authorList>
    </citation>
    <scope>NUCLEOTIDE SEQUENCE [LARGE SCALE GENOMIC DNA]</scope>
    <source>
        <strain evidence="2 3">LMG 29911</strain>
    </source>
</reference>
<accession>A0A2S8SUU8</accession>
<organism evidence="2 3">
    <name type="scientific">Abditibacterium utsteinense</name>
    <dbReference type="NCBI Taxonomy" id="1960156"/>
    <lineage>
        <taxon>Bacteria</taxon>
        <taxon>Pseudomonadati</taxon>
        <taxon>Abditibacteriota</taxon>
        <taxon>Abditibacteriia</taxon>
        <taxon>Abditibacteriales</taxon>
        <taxon>Abditibacteriaceae</taxon>
        <taxon>Abditibacterium</taxon>
    </lineage>
</organism>
<name>A0A2S8SUU8_9BACT</name>